<feature type="domain" description="CS" evidence="8">
    <location>
        <begin position="160"/>
        <end position="251"/>
    </location>
</feature>
<dbReference type="Pfam" id="PF14050">
    <property type="entry name" value="Nudc_N"/>
    <property type="match status" value="1"/>
</dbReference>
<proteinExistence type="inferred from homology"/>
<accession>A0A7M5X8H6</accession>
<evidence type="ECO:0000259" key="8">
    <source>
        <dbReference type="PROSITE" id="PS51203"/>
    </source>
</evidence>
<dbReference type="OrthoDB" id="2686689at2759"/>
<dbReference type="GO" id="GO:0051082">
    <property type="term" value="F:unfolded protein binding"/>
    <property type="evidence" value="ECO:0007669"/>
    <property type="project" value="TreeGrafter"/>
</dbReference>
<feature type="compositionally biased region" description="Basic and acidic residues" evidence="7">
    <location>
        <begin position="63"/>
        <end position="107"/>
    </location>
</feature>
<dbReference type="InterPro" id="IPR037898">
    <property type="entry name" value="NudC_fam"/>
</dbReference>
<comment type="subcellular location">
    <subcellularLocation>
        <location evidence="1">Cytoplasm</location>
    </subcellularLocation>
</comment>
<evidence type="ECO:0000256" key="4">
    <source>
        <dbReference type="ARBA" id="ARBA00022490"/>
    </source>
</evidence>
<organism evidence="9 10">
    <name type="scientific">Clytia hemisphaerica</name>
    <dbReference type="NCBI Taxonomy" id="252671"/>
    <lineage>
        <taxon>Eukaryota</taxon>
        <taxon>Metazoa</taxon>
        <taxon>Cnidaria</taxon>
        <taxon>Hydrozoa</taxon>
        <taxon>Hydroidolina</taxon>
        <taxon>Leptothecata</taxon>
        <taxon>Obeliida</taxon>
        <taxon>Clytiidae</taxon>
        <taxon>Clytia</taxon>
    </lineage>
</organism>
<dbReference type="RefSeq" id="XP_066914008.1">
    <property type="nucleotide sequence ID" value="XM_067057907.1"/>
</dbReference>
<dbReference type="SUPFAM" id="SSF49764">
    <property type="entry name" value="HSP20-like chaperones"/>
    <property type="match status" value="1"/>
</dbReference>
<evidence type="ECO:0000256" key="3">
    <source>
        <dbReference type="ARBA" id="ARBA00017641"/>
    </source>
</evidence>
<dbReference type="AlphaFoldDB" id="A0A7M5X8H6"/>
<dbReference type="PANTHER" id="PTHR12356">
    <property type="entry name" value="NUCLEAR MOVEMENT PROTEIN NUDC"/>
    <property type="match status" value="1"/>
</dbReference>
<dbReference type="Pfam" id="PF04969">
    <property type="entry name" value="CS"/>
    <property type="match status" value="1"/>
</dbReference>
<evidence type="ECO:0000256" key="2">
    <source>
        <dbReference type="ARBA" id="ARBA00010513"/>
    </source>
</evidence>
<feature type="region of interest" description="Disordered" evidence="7">
    <location>
        <begin position="63"/>
        <end position="155"/>
    </location>
</feature>
<feature type="compositionally biased region" description="Acidic residues" evidence="7">
    <location>
        <begin position="138"/>
        <end position="147"/>
    </location>
</feature>
<dbReference type="FunFam" id="2.60.40.790:FF:000001">
    <property type="entry name" value="Nuclear migration protein nudC"/>
    <property type="match status" value="1"/>
</dbReference>
<dbReference type="InterPro" id="IPR007052">
    <property type="entry name" value="CS_dom"/>
</dbReference>
<keyword evidence="10" id="KW-1185">Reference proteome</keyword>
<dbReference type="PROSITE" id="PS51203">
    <property type="entry name" value="CS"/>
    <property type="match status" value="1"/>
</dbReference>
<evidence type="ECO:0000256" key="1">
    <source>
        <dbReference type="ARBA" id="ARBA00004496"/>
    </source>
</evidence>
<dbReference type="PANTHER" id="PTHR12356:SF3">
    <property type="entry name" value="NUCLEAR MIGRATION PROTEIN NUDC"/>
    <property type="match status" value="1"/>
</dbReference>
<dbReference type="InterPro" id="IPR008978">
    <property type="entry name" value="HSP20-like_chaperone"/>
</dbReference>
<protein>
    <recommendedName>
        <fullName evidence="3">Nuclear migration protein nudC</fullName>
    </recommendedName>
    <alternativeName>
        <fullName evidence="6">Nuclear distribution protein C homolog</fullName>
    </alternativeName>
</protein>
<dbReference type="Proteomes" id="UP000594262">
    <property type="component" value="Unplaced"/>
</dbReference>
<feature type="compositionally biased region" description="Basic and acidic residues" evidence="7">
    <location>
        <begin position="314"/>
        <end position="324"/>
    </location>
</feature>
<keyword evidence="5" id="KW-0597">Phosphoprotein</keyword>
<evidence type="ECO:0000313" key="9">
    <source>
        <dbReference type="EnsemblMetazoa" id="CLYHEMP019147.1"/>
    </source>
</evidence>
<reference evidence="9" key="1">
    <citation type="submission" date="2021-01" db="UniProtKB">
        <authorList>
            <consortium name="EnsemblMetazoa"/>
        </authorList>
    </citation>
    <scope>IDENTIFICATION</scope>
</reference>
<evidence type="ECO:0000256" key="5">
    <source>
        <dbReference type="ARBA" id="ARBA00022553"/>
    </source>
</evidence>
<dbReference type="EnsemblMetazoa" id="CLYHEMT019147.1">
    <property type="protein sequence ID" value="CLYHEMP019147.1"/>
    <property type="gene ID" value="CLYHEMG019147"/>
</dbReference>
<feature type="compositionally biased region" description="Basic and acidic residues" evidence="7">
    <location>
        <begin position="114"/>
        <end position="137"/>
    </location>
</feature>
<evidence type="ECO:0000256" key="7">
    <source>
        <dbReference type="SAM" id="MobiDB-lite"/>
    </source>
</evidence>
<comment type="similarity">
    <text evidence="2">Belongs to the nudC family.</text>
</comment>
<evidence type="ECO:0000313" key="10">
    <source>
        <dbReference type="Proteomes" id="UP000594262"/>
    </source>
</evidence>
<dbReference type="GO" id="GO:0006457">
    <property type="term" value="P:protein folding"/>
    <property type="evidence" value="ECO:0007669"/>
    <property type="project" value="TreeGrafter"/>
</dbReference>
<feature type="compositionally biased region" description="Basic and acidic residues" evidence="7">
    <location>
        <begin position="285"/>
        <end position="305"/>
    </location>
</feature>
<name>A0A7M5X8H6_9CNID</name>
<feature type="region of interest" description="Disordered" evidence="7">
    <location>
        <begin position="285"/>
        <end position="324"/>
    </location>
</feature>
<dbReference type="GeneID" id="136801279"/>
<keyword evidence="4" id="KW-0963">Cytoplasm</keyword>
<sequence length="324" mass="37782">MGSEEKFDGMLLAMAQQHEGGIKEVLKTFFGFLHRKTDFFHGAPAGVPRSTILEVLKEFEDAAEKKKEEVQKEKQQREKEFKELKERQKRKEKEEFEKAGESAKIEEITEEEADKINKENEKKECDKSKADPTKDKENEENEEEDEDAKGKIKPNVGNGADLEKYRWVQTLADIDLYVPTGLKVPLKSRDIIVEFTHSHLKVGLKGHPPIIDDEMPNKVKVEECYWTLEDRKLIHIFLEKVNKMEWWDKIVNSDPLMNTKKVQPENSKLSDLDGETRSMVEKMMYDQRQKEMGKPTSDEQKKQDMLAKFMAQHPEMDFSKAKFA</sequence>
<dbReference type="Gene3D" id="2.60.40.790">
    <property type="match status" value="1"/>
</dbReference>
<dbReference type="GO" id="GO:0005737">
    <property type="term" value="C:cytoplasm"/>
    <property type="evidence" value="ECO:0007669"/>
    <property type="project" value="UniProtKB-SubCell"/>
</dbReference>
<evidence type="ECO:0000256" key="6">
    <source>
        <dbReference type="ARBA" id="ARBA00030427"/>
    </source>
</evidence>
<dbReference type="InterPro" id="IPR025934">
    <property type="entry name" value="NudC_N_dom"/>
</dbReference>